<dbReference type="RefSeq" id="WP_135113954.1">
    <property type="nucleotide sequence ID" value="NZ_JADGLL010000010.1"/>
</dbReference>
<feature type="transmembrane region" description="Helical" evidence="2">
    <location>
        <begin position="34"/>
        <end position="52"/>
    </location>
</feature>
<sequence>MDQATATATPAAAAPGGTAEPAERRARSRLTRDLLLLGIVGVLLAAAIWAGFSSLYRLFWGPSAFVERYIGMIADGDAAAALAVPGVALDDTDLEAAGLPITSSDALLRSAALTFELTDVAVTEKPVGDEEIEVTATYAIDGVAGKTTFHVTQVGSDGLTPRWGFATSPLAEIRATVLGSMQFSVNGFEMDKRQVSPDREKADPVAPVSLLVFSPGIYSVEVDTATAETGPVKVLADAALKSVPLEVQAEPTKAFTQVVKEKVSAFLAECSTQQVLQPSGCPFGIQIDDRVFADTIAWSIPSEPNVEIVPDGAYWAISPATGTAHIEADVRSIFNGLIYHYSEDVPFVIDGTVDILSDGTASILVGSPALR</sequence>
<dbReference type="AlphaFoldDB" id="A0A4Y9FXF9"/>
<protein>
    <submittedName>
        <fullName evidence="3">Uncharacterized protein</fullName>
    </submittedName>
</protein>
<evidence type="ECO:0000256" key="1">
    <source>
        <dbReference type="SAM" id="MobiDB-lite"/>
    </source>
</evidence>
<feature type="compositionally biased region" description="Low complexity" evidence="1">
    <location>
        <begin position="1"/>
        <end position="20"/>
    </location>
</feature>
<evidence type="ECO:0000313" key="3">
    <source>
        <dbReference type="EMBL" id="TFU33299.1"/>
    </source>
</evidence>
<dbReference type="Proteomes" id="UP000298358">
    <property type="component" value="Unassembled WGS sequence"/>
</dbReference>
<accession>A0A4Y9FXF9</accession>
<keyword evidence="2" id="KW-1133">Transmembrane helix</keyword>
<evidence type="ECO:0000313" key="4">
    <source>
        <dbReference type="Proteomes" id="UP000298358"/>
    </source>
</evidence>
<name>A0A4Y9FXF9_9MICO</name>
<evidence type="ECO:0000256" key="2">
    <source>
        <dbReference type="SAM" id="Phobius"/>
    </source>
</evidence>
<gene>
    <name evidence="3" type="ORF">E4U02_06105</name>
</gene>
<organism evidence="3 4">
    <name type="scientific">Microbacterium paludicola</name>
    <dbReference type="NCBI Taxonomy" id="300019"/>
    <lineage>
        <taxon>Bacteria</taxon>
        <taxon>Bacillati</taxon>
        <taxon>Actinomycetota</taxon>
        <taxon>Actinomycetes</taxon>
        <taxon>Micrococcales</taxon>
        <taxon>Microbacteriaceae</taxon>
        <taxon>Microbacterium</taxon>
    </lineage>
</organism>
<comment type="caution">
    <text evidence="3">The sequence shown here is derived from an EMBL/GenBank/DDBJ whole genome shotgun (WGS) entry which is preliminary data.</text>
</comment>
<reference evidence="3 4" key="1">
    <citation type="submission" date="2019-03" db="EMBL/GenBank/DDBJ databases">
        <title>Diversity of the mouse oral microbiome.</title>
        <authorList>
            <person name="Joseph S."/>
            <person name="Aduse-Opoku J."/>
            <person name="Curtis M."/>
            <person name="Wade W."/>
            <person name="Hashim A."/>
        </authorList>
    </citation>
    <scope>NUCLEOTIDE SEQUENCE [LARGE SCALE GENOMIC DNA]</scope>
    <source>
        <strain evidence="3 4">P1012</strain>
    </source>
</reference>
<dbReference type="EMBL" id="SPQB01000010">
    <property type="protein sequence ID" value="TFU33299.1"/>
    <property type="molecule type" value="Genomic_DNA"/>
</dbReference>
<keyword evidence="4" id="KW-1185">Reference proteome</keyword>
<feature type="region of interest" description="Disordered" evidence="1">
    <location>
        <begin position="1"/>
        <end position="24"/>
    </location>
</feature>
<dbReference type="OrthoDB" id="3818356at2"/>
<proteinExistence type="predicted"/>
<keyword evidence="2" id="KW-0472">Membrane</keyword>
<keyword evidence="2" id="KW-0812">Transmembrane</keyword>